<organism evidence="1">
    <name type="scientific">sediment metagenome</name>
    <dbReference type="NCBI Taxonomy" id="749907"/>
    <lineage>
        <taxon>unclassified sequences</taxon>
        <taxon>metagenomes</taxon>
        <taxon>ecological metagenomes</taxon>
    </lineage>
</organism>
<gene>
    <name evidence="1" type="ORF">LDC_2122</name>
</gene>
<accession>D9PKQ3</accession>
<protein>
    <submittedName>
        <fullName evidence="1">Uncharacterized protein</fullName>
    </submittedName>
</protein>
<reference evidence="1" key="1">
    <citation type="submission" date="2010-07" db="EMBL/GenBank/DDBJ databases">
        <authorList>
            <consortium name="CONSOLIDER consortium CSD2007-00005"/>
            <person name="Guazzaroni M.-E."/>
            <person name="Richter M."/>
            <person name="Garcia-Salamanca A."/>
            <person name="Yarza P."/>
            <person name="Ferrer M."/>
        </authorList>
    </citation>
    <scope>NUCLEOTIDE SEQUENCE</scope>
</reference>
<evidence type="ECO:0000313" key="1">
    <source>
        <dbReference type="EMBL" id="EFK95836.1"/>
    </source>
</evidence>
<dbReference type="AlphaFoldDB" id="D9PKQ3"/>
<sequence length="59" mass="6539">MCGRYGAPLFRAYVRHLQHGTHSIPYDGMALSRESPAKNIAKLQNACTLSIRLPEGVLK</sequence>
<reference evidence="1" key="2">
    <citation type="journal article" date="2011" name="Microb. Ecol.">
        <title>Taxonomic and Functional Metagenomic Profiling of the Microbial Community in the Anoxic Sediment of a Sub-saline Shallow Lake (Laguna de Carrizo, Central Spain).</title>
        <authorList>
            <person name="Ferrer M."/>
            <person name="Guazzaroni M.E."/>
            <person name="Richter M."/>
            <person name="Garcia-Salamanca A."/>
            <person name="Yarza P."/>
            <person name="Suarez-Suarez A."/>
            <person name="Solano J."/>
            <person name="Alcaide M."/>
            <person name="van Dillewijn P."/>
            <person name="Molina-Henares M.A."/>
            <person name="Lopez-Cortes N."/>
            <person name="Al-Ramahi Y."/>
            <person name="Guerrero C."/>
            <person name="Acosta A."/>
            <person name="de Eugenio L.I."/>
            <person name="Martinez V."/>
            <person name="Marques S."/>
            <person name="Rojo F."/>
            <person name="Santero E."/>
            <person name="Genilloud O."/>
            <person name="Perez-Perez J."/>
            <person name="Rossello-Mora R."/>
            <person name="Ramos J.L."/>
        </authorList>
    </citation>
    <scope>NUCLEOTIDE SEQUENCE</scope>
</reference>
<name>D9PKQ3_9ZZZZ</name>
<proteinExistence type="predicted"/>
<dbReference type="EMBL" id="ADZX01000636">
    <property type="protein sequence ID" value="EFK95836.1"/>
    <property type="molecule type" value="Genomic_DNA"/>
</dbReference>
<comment type="caution">
    <text evidence="1">The sequence shown here is derived from an EMBL/GenBank/DDBJ whole genome shotgun (WGS) entry which is preliminary data.</text>
</comment>